<protein>
    <recommendedName>
        <fullName evidence="2">Membrane dipeptidase</fullName>
    </recommendedName>
</protein>
<dbReference type="InterPro" id="IPR008257">
    <property type="entry name" value="Pept_M19"/>
</dbReference>
<dbReference type="Gene3D" id="3.20.20.140">
    <property type="entry name" value="Metal-dependent hydrolases"/>
    <property type="match status" value="1"/>
</dbReference>
<dbReference type="PROSITE" id="PS51365">
    <property type="entry name" value="RENAL_DIPEPTIDASE_2"/>
    <property type="match status" value="1"/>
</dbReference>
<name>A0A645E0F5_9ZZZZ</name>
<accession>A0A645E0F5</accession>
<dbReference type="EMBL" id="VSSQ01040763">
    <property type="protein sequence ID" value="MPM94072.1"/>
    <property type="molecule type" value="Genomic_DNA"/>
</dbReference>
<dbReference type="PANTHER" id="PTHR10443">
    <property type="entry name" value="MICROSOMAL DIPEPTIDASE"/>
    <property type="match status" value="1"/>
</dbReference>
<sequence>MSAFLTIEDGRSVEGSFDKLQQYYDMGVRLISFTWNFANCFGSPNSLDKDVMNTGLTQFGKEAVEWMNHKGMLIDVSHLSDGGFFDVARLSKKPFVASHSNCRALSGHQRNLTDEMIPLLAKAGGVSGINFCAPFLSEDTTSKFSNISDMVRHVKHFVKLGGIECVGLGSDFDGITGTLEVNDASMMPNLLHALSKEGFSDDQLEKIAYKNVLRVIKESLK</sequence>
<dbReference type="GO" id="GO:0070573">
    <property type="term" value="F:metallodipeptidase activity"/>
    <property type="evidence" value="ECO:0007669"/>
    <property type="project" value="InterPro"/>
</dbReference>
<dbReference type="GO" id="GO:0006508">
    <property type="term" value="P:proteolysis"/>
    <property type="evidence" value="ECO:0007669"/>
    <property type="project" value="InterPro"/>
</dbReference>
<dbReference type="AlphaFoldDB" id="A0A645E0F5"/>
<reference evidence="1" key="1">
    <citation type="submission" date="2019-08" db="EMBL/GenBank/DDBJ databases">
        <authorList>
            <person name="Kucharzyk K."/>
            <person name="Murdoch R.W."/>
            <person name="Higgins S."/>
            <person name="Loffler F."/>
        </authorList>
    </citation>
    <scope>NUCLEOTIDE SEQUENCE</scope>
</reference>
<evidence type="ECO:0000313" key="1">
    <source>
        <dbReference type="EMBL" id="MPM94072.1"/>
    </source>
</evidence>
<dbReference type="InterPro" id="IPR032466">
    <property type="entry name" value="Metal_Hydrolase"/>
</dbReference>
<gene>
    <name evidence="1" type="ORF">SDC9_141215</name>
</gene>
<proteinExistence type="predicted"/>
<dbReference type="SUPFAM" id="SSF51556">
    <property type="entry name" value="Metallo-dependent hydrolases"/>
    <property type="match status" value="1"/>
</dbReference>
<evidence type="ECO:0008006" key="2">
    <source>
        <dbReference type="Google" id="ProtNLM"/>
    </source>
</evidence>
<dbReference type="Pfam" id="PF01244">
    <property type="entry name" value="Peptidase_M19"/>
    <property type="match status" value="1"/>
</dbReference>
<comment type="caution">
    <text evidence="1">The sequence shown here is derived from an EMBL/GenBank/DDBJ whole genome shotgun (WGS) entry which is preliminary data.</text>
</comment>
<dbReference type="PANTHER" id="PTHR10443:SF12">
    <property type="entry name" value="DIPEPTIDASE"/>
    <property type="match status" value="1"/>
</dbReference>
<organism evidence="1">
    <name type="scientific">bioreactor metagenome</name>
    <dbReference type="NCBI Taxonomy" id="1076179"/>
    <lineage>
        <taxon>unclassified sequences</taxon>
        <taxon>metagenomes</taxon>
        <taxon>ecological metagenomes</taxon>
    </lineage>
</organism>